<feature type="compositionally biased region" description="Polar residues" evidence="1">
    <location>
        <begin position="467"/>
        <end position="487"/>
    </location>
</feature>
<name>A0A8J8SUR6_HALGN</name>
<gene>
    <name evidence="2" type="ORF">FGO68_gene5929</name>
</gene>
<proteinExistence type="predicted"/>
<comment type="caution">
    <text evidence="2">The sequence shown here is derived from an EMBL/GenBank/DDBJ whole genome shotgun (WGS) entry which is preliminary data.</text>
</comment>
<feature type="region of interest" description="Disordered" evidence="1">
    <location>
        <begin position="464"/>
        <end position="495"/>
    </location>
</feature>
<sequence length="495" mass="55118">MPFSLMYGQEMRLAEGDPTLHQPPGHRLLLPDVLHLPDDLADRVDHQLRVLDMDGVAGPGGDFVRAVRGELGQFRLEFLRDLLDPLQDIVRQVRHHLPGGAVSEHGQWPGPKLARGNHLFSTGDEIQGIRILASVRDAGLEELPGPLHARVFIRRFGAERGQPLRVHVGDVHVHEHDARDIVRVHVGEDAGIQATDRMGDQNIGAGYFGILEEGVQVLCGVAAGAGLLRRGGARTQARPVIETHQVRPGDLVAHRFPFVALDRRVTHARLDDHSGAAAALGDERQLMATDIDLAGGNGIVGIGRARDGERGEKRERCEPLSGSVGLYAGHVHAGLQSLESKARILVLRSKPGNIKRSRQIDRAMFYGACFTPRLLIAQSLWDQLCRSCWADPKSKKAHFVDKSVITNLYRLRIRSNTTLRTDVRYDTHQAHMDSLRNSDEMQIHRKRIQRLIHMVPSRYENKLRPVRQSSKSQRNRCQACGPNQSPDSIVPDDRK</sequence>
<accession>A0A8J8SUR6</accession>
<dbReference type="EMBL" id="RRYP01029799">
    <property type="protein sequence ID" value="TNV71435.1"/>
    <property type="molecule type" value="Genomic_DNA"/>
</dbReference>
<evidence type="ECO:0000313" key="2">
    <source>
        <dbReference type="EMBL" id="TNV71435.1"/>
    </source>
</evidence>
<reference evidence="2" key="1">
    <citation type="submission" date="2019-06" db="EMBL/GenBank/DDBJ databases">
        <authorList>
            <person name="Zheng W."/>
        </authorList>
    </citation>
    <scope>NUCLEOTIDE SEQUENCE</scope>
    <source>
        <strain evidence="2">QDHG01</strain>
    </source>
</reference>
<evidence type="ECO:0000313" key="3">
    <source>
        <dbReference type="Proteomes" id="UP000785679"/>
    </source>
</evidence>
<dbReference type="AlphaFoldDB" id="A0A8J8SUR6"/>
<organism evidence="2 3">
    <name type="scientific">Halteria grandinella</name>
    <dbReference type="NCBI Taxonomy" id="5974"/>
    <lineage>
        <taxon>Eukaryota</taxon>
        <taxon>Sar</taxon>
        <taxon>Alveolata</taxon>
        <taxon>Ciliophora</taxon>
        <taxon>Intramacronucleata</taxon>
        <taxon>Spirotrichea</taxon>
        <taxon>Stichotrichia</taxon>
        <taxon>Sporadotrichida</taxon>
        <taxon>Halteriidae</taxon>
        <taxon>Halteria</taxon>
    </lineage>
</organism>
<protein>
    <submittedName>
        <fullName evidence="2">Uncharacterized protein</fullName>
    </submittedName>
</protein>
<evidence type="ECO:0000256" key="1">
    <source>
        <dbReference type="SAM" id="MobiDB-lite"/>
    </source>
</evidence>
<dbReference type="Proteomes" id="UP000785679">
    <property type="component" value="Unassembled WGS sequence"/>
</dbReference>
<keyword evidence="3" id="KW-1185">Reference proteome</keyword>